<gene>
    <name evidence="2" type="ORF">POTOM_032558</name>
</gene>
<evidence type="ECO:0000313" key="2">
    <source>
        <dbReference type="EMBL" id="KAG6762073.1"/>
    </source>
</evidence>
<dbReference type="OrthoDB" id="1723875at2759"/>
<dbReference type="Pfam" id="PF00190">
    <property type="entry name" value="Cupin_1"/>
    <property type="match status" value="1"/>
</dbReference>
<dbReference type="AlphaFoldDB" id="A0A8X7Z0G8"/>
<dbReference type="Proteomes" id="UP000886885">
    <property type="component" value="Chromosome 9A"/>
</dbReference>
<keyword evidence="3" id="KW-1185">Reference proteome</keyword>
<evidence type="ECO:0000313" key="3">
    <source>
        <dbReference type="Proteomes" id="UP000886885"/>
    </source>
</evidence>
<sequence length="115" mass="11951">MVQASDPDIVSDSDVPENSIPDAELFTFTGICGITPNPLSFLFLLILEGPVHFQYNADIKNPAISISSFRSANAGTVSVPASVLANGIDGVVLAKAFKTDVSTTQKIKAGLAAKA</sequence>
<name>A0A8X7Z0G8_POPTO</name>
<proteinExistence type="predicted"/>
<protein>
    <recommendedName>
        <fullName evidence="1">Cupin type-1 domain-containing protein</fullName>
    </recommendedName>
</protein>
<comment type="caution">
    <text evidence="2">The sequence shown here is derived from an EMBL/GenBank/DDBJ whole genome shotgun (WGS) entry which is preliminary data.</text>
</comment>
<accession>A0A8X7Z0G8</accession>
<dbReference type="InterPro" id="IPR006045">
    <property type="entry name" value="Cupin_1"/>
</dbReference>
<reference evidence="2" key="1">
    <citation type="journal article" date="2020" name="bioRxiv">
        <title>Hybrid origin of Populus tomentosa Carr. identified through genome sequencing and phylogenomic analysis.</title>
        <authorList>
            <person name="An X."/>
            <person name="Gao K."/>
            <person name="Chen Z."/>
            <person name="Li J."/>
            <person name="Yang X."/>
            <person name="Yang X."/>
            <person name="Zhou J."/>
            <person name="Guo T."/>
            <person name="Zhao T."/>
            <person name="Huang S."/>
            <person name="Miao D."/>
            <person name="Khan W.U."/>
            <person name="Rao P."/>
            <person name="Ye M."/>
            <person name="Lei B."/>
            <person name="Liao W."/>
            <person name="Wang J."/>
            <person name="Ji L."/>
            <person name="Li Y."/>
            <person name="Guo B."/>
            <person name="Mustafa N.S."/>
            <person name="Li S."/>
            <person name="Yun Q."/>
            <person name="Keller S.R."/>
            <person name="Mao J."/>
            <person name="Zhang R."/>
            <person name="Strauss S.H."/>
        </authorList>
    </citation>
    <scope>NUCLEOTIDE SEQUENCE</scope>
    <source>
        <strain evidence="2">GM15</strain>
        <tissue evidence="2">Leaf</tissue>
    </source>
</reference>
<feature type="domain" description="Cupin type-1" evidence="1">
    <location>
        <begin position="48"/>
        <end position="104"/>
    </location>
</feature>
<dbReference type="EMBL" id="JAAWWB010000017">
    <property type="protein sequence ID" value="KAG6762073.1"/>
    <property type="molecule type" value="Genomic_DNA"/>
</dbReference>
<organism evidence="2 3">
    <name type="scientific">Populus tomentosa</name>
    <name type="common">Chinese white poplar</name>
    <dbReference type="NCBI Taxonomy" id="118781"/>
    <lineage>
        <taxon>Eukaryota</taxon>
        <taxon>Viridiplantae</taxon>
        <taxon>Streptophyta</taxon>
        <taxon>Embryophyta</taxon>
        <taxon>Tracheophyta</taxon>
        <taxon>Spermatophyta</taxon>
        <taxon>Magnoliopsida</taxon>
        <taxon>eudicotyledons</taxon>
        <taxon>Gunneridae</taxon>
        <taxon>Pentapetalae</taxon>
        <taxon>rosids</taxon>
        <taxon>fabids</taxon>
        <taxon>Malpighiales</taxon>
        <taxon>Salicaceae</taxon>
        <taxon>Saliceae</taxon>
        <taxon>Populus</taxon>
    </lineage>
</organism>
<evidence type="ECO:0000259" key="1">
    <source>
        <dbReference type="Pfam" id="PF00190"/>
    </source>
</evidence>